<feature type="chain" id="PRO_5039062814" description="Peptidase inhibitor family I36" evidence="1">
    <location>
        <begin position="31"/>
        <end position="123"/>
    </location>
</feature>
<name>A0A561B875_9ACTN</name>
<keyword evidence="1" id="KW-0732">Signal</keyword>
<dbReference type="OrthoDB" id="4323628at2"/>
<evidence type="ECO:0000313" key="2">
    <source>
        <dbReference type="EMBL" id="TWD75040.1"/>
    </source>
</evidence>
<proteinExistence type="predicted"/>
<dbReference type="RefSeq" id="WP_145813787.1">
    <property type="nucleotide sequence ID" value="NZ_VIVK01000002.1"/>
</dbReference>
<evidence type="ECO:0000313" key="3">
    <source>
        <dbReference type="Proteomes" id="UP000318380"/>
    </source>
</evidence>
<dbReference type="AlphaFoldDB" id="A0A561B875"/>
<comment type="caution">
    <text evidence="2">The sequence shown here is derived from an EMBL/GenBank/DDBJ whole genome shotgun (WGS) entry which is preliminary data.</text>
</comment>
<feature type="signal peptide" evidence="1">
    <location>
        <begin position="1"/>
        <end position="30"/>
    </location>
</feature>
<organism evidence="2 3">
    <name type="scientific">Kribbella amoyensis</name>
    <dbReference type="NCBI Taxonomy" id="996641"/>
    <lineage>
        <taxon>Bacteria</taxon>
        <taxon>Bacillati</taxon>
        <taxon>Actinomycetota</taxon>
        <taxon>Actinomycetes</taxon>
        <taxon>Propionibacteriales</taxon>
        <taxon>Kribbellaceae</taxon>
        <taxon>Kribbella</taxon>
    </lineage>
</organism>
<keyword evidence="3" id="KW-1185">Reference proteome</keyword>
<sequence>MHLKRTVTSVAVTLGIAAASLVATTGSAAAASDTIERSCGDYGISNSKYFAETAKRKYNTCAGHAWVKIVYKSRKDGQWYVSGWKHDPQKARFASNEDGAFFSSLKQSIHRGCADCVQKSLYP</sequence>
<dbReference type="EMBL" id="VIVK01000002">
    <property type="protein sequence ID" value="TWD75040.1"/>
    <property type="molecule type" value="Genomic_DNA"/>
</dbReference>
<reference evidence="2 3" key="1">
    <citation type="submission" date="2019-06" db="EMBL/GenBank/DDBJ databases">
        <title>Sequencing the genomes of 1000 actinobacteria strains.</title>
        <authorList>
            <person name="Klenk H.-P."/>
        </authorList>
    </citation>
    <scope>NUCLEOTIDE SEQUENCE [LARGE SCALE GENOMIC DNA]</scope>
    <source>
        <strain evidence="2 3">DSM 24683</strain>
    </source>
</reference>
<evidence type="ECO:0000256" key="1">
    <source>
        <dbReference type="SAM" id="SignalP"/>
    </source>
</evidence>
<accession>A0A561B875</accession>
<protein>
    <recommendedName>
        <fullName evidence="4">Peptidase inhibitor family I36</fullName>
    </recommendedName>
</protein>
<dbReference type="Proteomes" id="UP000318380">
    <property type="component" value="Unassembled WGS sequence"/>
</dbReference>
<gene>
    <name evidence="2" type="ORF">FB561_6476</name>
</gene>
<evidence type="ECO:0008006" key="4">
    <source>
        <dbReference type="Google" id="ProtNLM"/>
    </source>
</evidence>